<gene>
    <name evidence="2" type="ORF">SAZU_0194</name>
</gene>
<feature type="transmembrane region" description="Helical" evidence="1">
    <location>
        <begin position="27"/>
        <end position="46"/>
    </location>
</feature>
<dbReference type="EMBL" id="DF968187">
    <property type="protein sequence ID" value="GAP45464.1"/>
    <property type="molecule type" value="Genomic_DNA"/>
</dbReference>
<evidence type="ECO:0000256" key="1">
    <source>
        <dbReference type="SAM" id="Phobius"/>
    </source>
</evidence>
<protein>
    <submittedName>
        <fullName evidence="2">Uncharacterized protein</fullName>
    </submittedName>
</protein>
<evidence type="ECO:0000313" key="2">
    <source>
        <dbReference type="EMBL" id="GAP45464.1"/>
    </source>
</evidence>
<dbReference type="AlphaFoldDB" id="A0A0K8PDK1"/>
<accession>A0A0K8PDK1</accession>
<reference evidence="2" key="1">
    <citation type="journal article" date="2015" name="Genome Announc.">
        <title>Draft Genome Sequence of Thiostrepton-Producing Streptomyces azureus ATCC 14921.</title>
        <authorList>
            <person name="Sakihara K."/>
            <person name="Maeda J."/>
            <person name="Tashiro K."/>
            <person name="Fujino Y."/>
            <person name="Kuhara S."/>
            <person name="Ohshima T."/>
            <person name="Ogata S."/>
            <person name="Doi K."/>
        </authorList>
    </citation>
    <scope>NUCLEOTIDE SEQUENCE [LARGE SCALE GENOMIC DNA]</scope>
    <source>
        <strain evidence="2">ATCC14921</strain>
    </source>
</reference>
<dbReference type="GeneID" id="91422613"/>
<keyword evidence="1" id="KW-0472">Membrane</keyword>
<keyword evidence="3" id="KW-1185">Reference proteome</keyword>
<dbReference type="RefSeq" id="WP_020269611.1">
    <property type="nucleotide sequence ID" value="NZ_DF968187.1"/>
</dbReference>
<sequence length="57" mass="5418">MYGQNGVGAAIGTATGGAALAATGGTALGWIVLGAMLLVIGGVAVFRTATRGKRVTA</sequence>
<keyword evidence="1" id="KW-0812">Transmembrane</keyword>
<name>A0A0K8PDK1_STRAJ</name>
<organism evidence="2 3">
    <name type="scientific">Streptomyces azureus</name>
    <dbReference type="NCBI Taxonomy" id="146537"/>
    <lineage>
        <taxon>Bacteria</taxon>
        <taxon>Bacillati</taxon>
        <taxon>Actinomycetota</taxon>
        <taxon>Actinomycetes</taxon>
        <taxon>Kitasatosporales</taxon>
        <taxon>Streptomycetaceae</taxon>
        <taxon>Streptomyces</taxon>
    </lineage>
</organism>
<proteinExistence type="predicted"/>
<dbReference type="Proteomes" id="UP000053859">
    <property type="component" value="Unassembled WGS sequence"/>
</dbReference>
<evidence type="ECO:0000313" key="3">
    <source>
        <dbReference type="Proteomes" id="UP000053859"/>
    </source>
</evidence>
<keyword evidence="1" id="KW-1133">Transmembrane helix</keyword>
<dbReference type="PATRIC" id="fig|146537.3.peg.207"/>